<accession>A0A0G0WX23</accession>
<reference evidence="2 3" key="1">
    <citation type="journal article" date="2015" name="Nature">
        <title>rRNA introns, odd ribosomes, and small enigmatic genomes across a large radiation of phyla.</title>
        <authorList>
            <person name="Brown C.T."/>
            <person name="Hug L.A."/>
            <person name="Thomas B.C."/>
            <person name="Sharon I."/>
            <person name="Castelle C.J."/>
            <person name="Singh A."/>
            <person name="Wilkins M.J."/>
            <person name="Williams K.H."/>
            <person name="Banfield J.F."/>
        </authorList>
    </citation>
    <scope>NUCLEOTIDE SEQUENCE [LARGE SCALE GENOMIC DNA]</scope>
</reference>
<comment type="caution">
    <text evidence="2">The sequence shown here is derived from an EMBL/GenBank/DDBJ whole genome shotgun (WGS) entry which is preliminary data.</text>
</comment>
<feature type="coiled-coil region" evidence="1">
    <location>
        <begin position="7"/>
        <end position="61"/>
    </location>
</feature>
<keyword evidence="1" id="KW-0175">Coiled coil</keyword>
<dbReference type="AlphaFoldDB" id="A0A0G0WX23"/>
<organism evidence="2 3">
    <name type="scientific">candidate division WWE3 bacterium GW2011_GWB1_41_6</name>
    <dbReference type="NCBI Taxonomy" id="1619112"/>
    <lineage>
        <taxon>Bacteria</taxon>
        <taxon>Katanobacteria</taxon>
    </lineage>
</organism>
<dbReference type="Proteomes" id="UP000034163">
    <property type="component" value="Unassembled WGS sequence"/>
</dbReference>
<proteinExistence type="predicted"/>
<gene>
    <name evidence="2" type="ORF">UU72_C0004G0024</name>
</gene>
<evidence type="ECO:0000256" key="1">
    <source>
        <dbReference type="SAM" id="Coils"/>
    </source>
</evidence>
<name>A0A0G0WX23_UNCKA</name>
<evidence type="ECO:0000313" key="2">
    <source>
        <dbReference type="EMBL" id="KKS17285.1"/>
    </source>
</evidence>
<evidence type="ECO:0000313" key="3">
    <source>
        <dbReference type="Proteomes" id="UP000034163"/>
    </source>
</evidence>
<dbReference type="EMBL" id="LCBS01000004">
    <property type="protein sequence ID" value="KKS17285.1"/>
    <property type="molecule type" value="Genomic_DNA"/>
</dbReference>
<protein>
    <submittedName>
        <fullName evidence="2">Uncharacterized protein</fullName>
    </submittedName>
</protein>
<sequence>MDKNEYLENLALELEEIDNKLTELRIKIVSEVEEMIYEDEIKNLEEKREELDRKIKRAEISADTSWEQFKNDVESAFYEVREGVNDIFDQMK</sequence>